<gene>
    <name evidence="2" type="ORF">GCM10007935_16520</name>
</gene>
<keyword evidence="3" id="KW-1185">Reference proteome</keyword>
<protein>
    <recommendedName>
        <fullName evidence="4">Secreted protein</fullName>
    </recommendedName>
</protein>
<evidence type="ECO:0000313" key="2">
    <source>
        <dbReference type="EMBL" id="GLS14221.1"/>
    </source>
</evidence>
<proteinExistence type="predicted"/>
<organism evidence="2 3">
    <name type="scientific">Hydrogenophaga electricum</name>
    <dbReference type="NCBI Taxonomy" id="1230953"/>
    <lineage>
        <taxon>Bacteria</taxon>
        <taxon>Pseudomonadati</taxon>
        <taxon>Pseudomonadota</taxon>
        <taxon>Betaproteobacteria</taxon>
        <taxon>Burkholderiales</taxon>
        <taxon>Comamonadaceae</taxon>
        <taxon>Hydrogenophaga</taxon>
    </lineage>
</organism>
<sequence length="112" mass="11519">MWVWAWLCGGWVPACAGTTGKVVGTTDTLPLGYCPCRNAGVASPFVLLRQPVSPSARQPVSPSARQPVSPSARQPVSPSARDASPVMPANAGIQAHARGLCSAAQAKVIQSV</sequence>
<feature type="compositionally biased region" description="Polar residues" evidence="1">
    <location>
        <begin position="54"/>
        <end position="77"/>
    </location>
</feature>
<comment type="caution">
    <text evidence="2">The sequence shown here is derived from an EMBL/GenBank/DDBJ whole genome shotgun (WGS) entry which is preliminary data.</text>
</comment>
<evidence type="ECO:0008006" key="4">
    <source>
        <dbReference type="Google" id="ProtNLM"/>
    </source>
</evidence>
<dbReference type="Proteomes" id="UP001156903">
    <property type="component" value="Unassembled WGS sequence"/>
</dbReference>
<name>A0ABQ6C1X8_9BURK</name>
<feature type="region of interest" description="Disordered" evidence="1">
    <location>
        <begin position="54"/>
        <end position="88"/>
    </location>
</feature>
<dbReference type="EMBL" id="BSPB01000009">
    <property type="protein sequence ID" value="GLS14221.1"/>
    <property type="molecule type" value="Genomic_DNA"/>
</dbReference>
<reference evidence="3" key="1">
    <citation type="journal article" date="2019" name="Int. J. Syst. Evol. Microbiol.">
        <title>The Global Catalogue of Microorganisms (GCM) 10K type strain sequencing project: providing services to taxonomists for standard genome sequencing and annotation.</title>
        <authorList>
            <consortium name="The Broad Institute Genomics Platform"/>
            <consortium name="The Broad Institute Genome Sequencing Center for Infectious Disease"/>
            <person name="Wu L."/>
            <person name="Ma J."/>
        </authorList>
    </citation>
    <scope>NUCLEOTIDE SEQUENCE [LARGE SCALE GENOMIC DNA]</scope>
    <source>
        <strain evidence="3">NBRC 109341</strain>
    </source>
</reference>
<accession>A0ABQ6C1X8</accession>
<evidence type="ECO:0000256" key="1">
    <source>
        <dbReference type="SAM" id="MobiDB-lite"/>
    </source>
</evidence>
<evidence type="ECO:0000313" key="3">
    <source>
        <dbReference type="Proteomes" id="UP001156903"/>
    </source>
</evidence>